<dbReference type="InterPro" id="IPR005235">
    <property type="entry name" value="YmdB-like"/>
</dbReference>
<evidence type="ECO:0000313" key="4">
    <source>
        <dbReference type="Proteomes" id="UP001208131"/>
    </source>
</evidence>
<protein>
    <submittedName>
        <fullName evidence="3">TIGR00282 family metallophosphoesterase</fullName>
    </submittedName>
</protein>
<name>A0AAE3IM50_9FIRM</name>
<dbReference type="GO" id="GO:0004113">
    <property type="term" value="F:2',3'-cyclic-nucleotide 3'-phosphodiesterase activity"/>
    <property type="evidence" value="ECO:0007669"/>
    <property type="project" value="TreeGrafter"/>
</dbReference>
<dbReference type="Pfam" id="PF13277">
    <property type="entry name" value="YmdB"/>
    <property type="match status" value="1"/>
</dbReference>
<feature type="binding site" evidence="2">
    <location>
        <position position="173"/>
    </location>
    <ligand>
        <name>Fe cation</name>
        <dbReference type="ChEBI" id="CHEBI:24875"/>
        <label>2</label>
    </ligand>
</feature>
<dbReference type="EMBL" id="JAOQJZ010000012">
    <property type="protein sequence ID" value="MCU6706503.1"/>
    <property type="molecule type" value="Genomic_DNA"/>
</dbReference>
<dbReference type="NCBIfam" id="TIGR00282">
    <property type="entry name" value="TIGR00282 family metallophosphoesterase"/>
    <property type="match status" value="1"/>
</dbReference>
<feature type="binding site" evidence="2">
    <location>
        <position position="40"/>
    </location>
    <ligand>
        <name>Fe cation</name>
        <dbReference type="ChEBI" id="CHEBI:24875"/>
        <label>1</label>
    </ligand>
</feature>
<feature type="binding site" evidence="2">
    <location>
        <position position="175"/>
    </location>
    <ligand>
        <name>Fe cation</name>
        <dbReference type="ChEBI" id="CHEBI:24875"/>
        <label>1</label>
    </ligand>
</feature>
<feature type="binding site" evidence="2">
    <location>
        <position position="8"/>
    </location>
    <ligand>
        <name>Fe cation</name>
        <dbReference type="ChEBI" id="CHEBI:24875"/>
        <label>1</label>
    </ligand>
</feature>
<evidence type="ECO:0000256" key="1">
    <source>
        <dbReference type="PIRSR" id="PIRSR004789-50"/>
    </source>
</evidence>
<dbReference type="Proteomes" id="UP001208131">
    <property type="component" value="Unassembled WGS sequence"/>
</dbReference>
<feature type="active site" description="Proton donor" evidence="1">
    <location>
        <position position="68"/>
    </location>
</feature>
<dbReference type="GO" id="GO:0046872">
    <property type="term" value="F:metal ion binding"/>
    <property type="evidence" value="ECO:0007669"/>
    <property type="project" value="UniProtKB-KW"/>
</dbReference>
<evidence type="ECO:0000256" key="2">
    <source>
        <dbReference type="PIRSR" id="PIRSR004789-51"/>
    </source>
</evidence>
<reference evidence="3 4" key="1">
    <citation type="journal article" date="2021" name="ISME Commun">
        <title>Automated analysis of genomic sequences facilitates high-throughput and comprehensive description of bacteria.</title>
        <authorList>
            <person name="Hitch T.C.A."/>
        </authorList>
    </citation>
    <scope>NUCLEOTIDE SEQUENCE [LARGE SCALE GENOMIC DNA]</scope>
    <source>
        <strain evidence="3 4">Sanger_31</strain>
    </source>
</reference>
<dbReference type="SUPFAM" id="SSF56300">
    <property type="entry name" value="Metallo-dependent phosphatases"/>
    <property type="match status" value="1"/>
</dbReference>
<accession>A0AAE3IM50</accession>
<sequence>MNLLFIGDVVGQSGCDFLESRMYKLKREYDIDVTVVNGENSAQGNGITPQSYRQLLNMGADVVTTGNHSFRRREAEELYDTNEQLLRPANYPEGVMGHGVTYIDMCPYKIAVVNLMGTMYMEAVENPFNYVDKLLESIDTPNIIVDFHAEATSEKKAMGFYLQKRCTAVLGTHTHVQTADETILGGHTAYITDVGMTGPELSVLGVDSDIVINKFKYRTPVRFSESTNDCFINGVVVKFDEKSGKATNIQRVIKR</sequence>
<evidence type="ECO:0000313" key="3">
    <source>
        <dbReference type="EMBL" id="MCU6706503.1"/>
    </source>
</evidence>
<comment type="caution">
    <text evidence="3">The sequence shown here is derived from an EMBL/GenBank/DDBJ whole genome shotgun (WGS) entry which is preliminary data.</text>
</comment>
<dbReference type="PIRSF" id="PIRSF004789">
    <property type="entry name" value="DR1281"/>
    <property type="match status" value="1"/>
</dbReference>
<proteinExistence type="predicted"/>
<gene>
    <name evidence="3" type="ORF">OCV57_11285</name>
</gene>
<feature type="binding site" evidence="2">
    <location>
        <position position="67"/>
    </location>
    <ligand>
        <name>Fe cation</name>
        <dbReference type="ChEBI" id="CHEBI:24875"/>
        <label>2</label>
    </ligand>
</feature>
<dbReference type="PANTHER" id="PTHR36303:SF1">
    <property type="entry name" value="2',3'-CYCLIC-NUCLEOTIDE 2'-PHOSPHODIESTERASE"/>
    <property type="match status" value="1"/>
</dbReference>
<feature type="binding site" evidence="2">
    <location>
        <position position="39"/>
    </location>
    <ligand>
        <name>Fe cation</name>
        <dbReference type="ChEBI" id="CHEBI:24875"/>
        <label>2</label>
    </ligand>
</feature>
<dbReference type="RefSeq" id="WP_046440166.1">
    <property type="nucleotide sequence ID" value="NZ_JAOQJZ010000012.1"/>
</dbReference>
<feature type="binding site" evidence="2">
    <location>
        <position position="39"/>
    </location>
    <ligand>
        <name>Fe cation</name>
        <dbReference type="ChEBI" id="CHEBI:24875"/>
        <label>1</label>
    </ligand>
</feature>
<dbReference type="AlphaFoldDB" id="A0AAE3IM50"/>
<keyword evidence="2" id="KW-0479">Metal-binding</keyword>
<keyword evidence="4" id="KW-1185">Reference proteome</keyword>
<organism evidence="3 4">
    <name type="scientific">Hominimerdicola aceti</name>
    <dbReference type="NCBI Taxonomy" id="2981726"/>
    <lineage>
        <taxon>Bacteria</taxon>
        <taxon>Bacillati</taxon>
        <taxon>Bacillota</taxon>
        <taxon>Clostridia</taxon>
        <taxon>Eubacteriales</taxon>
        <taxon>Oscillospiraceae</taxon>
        <taxon>Hominimerdicola</taxon>
    </lineage>
</organism>
<feature type="binding site" evidence="2">
    <location>
        <position position="148"/>
    </location>
    <ligand>
        <name>Fe cation</name>
        <dbReference type="ChEBI" id="CHEBI:24875"/>
        <label>2</label>
    </ligand>
</feature>
<dbReference type="PANTHER" id="PTHR36303">
    <property type="entry name" value="2',3'-CYCLIC-NUCLEOTIDE 2'-PHOSPHODIESTERASE"/>
    <property type="match status" value="1"/>
</dbReference>
<dbReference type="InterPro" id="IPR029052">
    <property type="entry name" value="Metallo-depent_PP-like"/>
</dbReference>
<dbReference type="Gene3D" id="3.60.21.10">
    <property type="match status" value="1"/>
</dbReference>